<dbReference type="InterPro" id="IPR027417">
    <property type="entry name" value="P-loop_NTPase"/>
</dbReference>
<evidence type="ECO:0000256" key="12">
    <source>
        <dbReference type="SAM" id="MobiDB-lite"/>
    </source>
</evidence>
<dbReference type="Gene3D" id="3.40.850.10">
    <property type="entry name" value="Kinesin motor domain"/>
    <property type="match status" value="1"/>
</dbReference>
<dbReference type="PANTHER" id="PTHR47969:SF21">
    <property type="entry name" value="KINESIN-LIKE PROTEIN"/>
    <property type="match status" value="1"/>
</dbReference>
<keyword evidence="6 11" id="KW-0175">Coiled coil</keyword>
<evidence type="ECO:0000256" key="7">
    <source>
        <dbReference type="ARBA" id="ARBA00023175"/>
    </source>
</evidence>
<dbReference type="Pfam" id="PF00225">
    <property type="entry name" value="Kinesin"/>
    <property type="match status" value="1"/>
</dbReference>
<dbReference type="EMBL" id="JF825469">
    <property type="protein sequence ID" value="AEG74528.1"/>
    <property type="molecule type" value="mRNA"/>
</dbReference>
<dbReference type="PROSITE" id="PS00411">
    <property type="entry name" value="KINESIN_MOTOR_1"/>
    <property type="match status" value="1"/>
</dbReference>
<name>F6MHJ0_DUNSA</name>
<dbReference type="InterPro" id="IPR001752">
    <property type="entry name" value="Kinesin_motor_dom"/>
</dbReference>
<evidence type="ECO:0000256" key="9">
    <source>
        <dbReference type="PROSITE-ProRule" id="PRU00283"/>
    </source>
</evidence>
<dbReference type="AlphaFoldDB" id="F6MHJ0"/>
<dbReference type="GO" id="GO:0003777">
    <property type="term" value="F:microtubule motor activity"/>
    <property type="evidence" value="ECO:0007669"/>
    <property type="project" value="InterPro"/>
</dbReference>
<dbReference type="InterPro" id="IPR027640">
    <property type="entry name" value="Kinesin-like_fam"/>
</dbReference>
<evidence type="ECO:0000313" key="14">
    <source>
        <dbReference type="EMBL" id="AEG74528.1"/>
    </source>
</evidence>
<feature type="region of interest" description="Disordered" evidence="12">
    <location>
        <begin position="756"/>
        <end position="784"/>
    </location>
</feature>
<evidence type="ECO:0000256" key="10">
    <source>
        <dbReference type="RuleBase" id="RU000394"/>
    </source>
</evidence>
<feature type="compositionally biased region" description="Basic and acidic residues" evidence="12">
    <location>
        <begin position="448"/>
        <end position="464"/>
    </location>
</feature>
<dbReference type="PANTHER" id="PTHR47969">
    <property type="entry name" value="CHROMOSOME-ASSOCIATED KINESIN KIF4A-RELATED"/>
    <property type="match status" value="1"/>
</dbReference>
<reference evidence="14" key="1">
    <citation type="submission" date="2011-04" db="EMBL/GenBank/DDBJ databases">
        <title>Dunaliella salina kinesin-2 motor subunit FLA8.</title>
        <authorList>
            <person name="Cui L."/>
            <person name="Li J."/>
            <person name="Shi K."/>
            <person name="Gong F."/>
        </authorList>
    </citation>
    <scope>NUCLEOTIDE SEQUENCE</scope>
</reference>
<keyword evidence="7 9" id="KW-0505">Motor protein</keyword>
<organism evidence="14">
    <name type="scientific">Dunaliella salina</name>
    <name type="common">Green alga</name>
    <name type="synonym">Protococcus salinus</name>
    <dbReference type="NCBI Taxonomy" id="3046"/>
    <lineage>
        <taxon>Eukaryota</taxon>
        <taxon>Viridiplantae</taxon>
        <taxon>Chlorophyta</taxon>
        <taxon>core chlorophytes</taxon>
        <taxon>Chlorophyceae</taxon>
        <taxon>CS clade</taxon>
        <taxon>Chlamydomonadales</taxon>
        <taxon>Dunaliellaceae</taxon>
        <taxon>Dunaliella</taxon>
    </lineage>
</organism>
<comment type="subcellular location">
    <subcellularLocation>
        <location evidence="1">Cytoplasm</location>
        <location evidence="1">Cytoskeleton</location>
    </subcellularLocation>
</comment>
<evidence type="ECO:0000256" key="3">
    <source>
        <dbReference type="ARBA" id="ARBA00022701"/>
    </source>
</evidence>
<evidence type="ECO:0000256" key="6">
    <source>
        <dbReference type="ARBA" id="ARBA00023054"/>
    </source>
</evidence>
<evidence type="ECO:0000256" key="2">
    <source>
        <dbReference type="ARBA" id="ARBA00022490"/>
    </source>
</evidence>
<dbReference type="SMART" id="SM00129">
    <property type="entry name" value="KISc"/>
    <property type="match status" value="1"/>
</dbReference>
<feature type="coiled-coil region" evidence="11">
    <location>
        <begin position="580"/>
        <end position="611"/>
    </location>
</feature>
<feature type="region of interest" description="Disordered" evidence="12">
    <location>
        <begin position="448"/>
        <end position="481"/>
    </location>
</feature>
<protein>
    <recommendedName>
        <fullName evidence="10">Kinesin-like protein</fullName>
    </recommendedName>
</protein>
<dbReference type="GO" id="GO:0008017">
    <property type="term" value="F:microtubule binding"/>
    <property type="evidence" value="ECO:0007669"/>
    <property type="project" value="InterPro"/>
</dbReference>
<keyword evidence="8" id="KW-0206">Cytoskeleton</keyword>
<dbReference type="GO" id="GO:0007018">
    <property type="term" value="P:microtubule-based movement"/>
    <property type="evidence" value="ECO:0007669"/>
    <property type="project" value="InterPro"/>
</dbReference>
<feature type="compositionally biased region" description="Low complexity" evidence="12">
    <location>
        <begin position="756"/>
        <end position="767"/>
    </location>
</feature>
<dbReference type="FunFam" id="3.40.850.10:FF:000029">
    <property type="entry name" value="Kinesin-like protein KIF17"/>
    <property type="match status" value="1"/>
</dbReference>
<evidence type="ECO:0000256" key="5">
    <source>
        <dbReference type="ARBA" id="ARBA00022840"/>
    </source>
</evidence>
<sequence length="784" mass="87313">MSSGANPEAVKVVVRCRPLNSKEKADGRQQIVDMDTKSGQVSLRNPAADSSEAPKTFTFDAAYDANCTQEQIFEQSAKSIVNSCMQGYNGTIFAYGQTGTGKSHTMTGQPGEQAGIIPRSFAHIFEGVEGSSDTQWMVRASFLEIYNEEVRDLLSKDPKNKLDVKEHKESGVYVKGLNAFVVKSVPELQNVLAVGDKNRSTGATQMNQDSSRSHSIFSITIEGMDKNAAANSEGHIRVGKLNLVDLAGSERQSKTGATGDRLKEATKINLSLSALGNVISALVDGKSGHIPYRDSKLTRLLQDSLGGNTKTVMVANMGPADWNYDETLSTLRYANRAKNIKNKPRINEDPKDAMLREFQDEIKRLKELLEGEGGSLEAAAAAGALGTTPDGKPTIHKSIDPQTVEKMRAEMETQMRAELAQKQGMVGISEDQMAKLKEEAAIKAKEEAQRMEEERQKHASDAEKMKRKQAKIHEEAVRKQEDAEKIRLEKEALAKKLKAMEGKILKGEARGGLAEVTRKKEAELKKREEELERRRQQEEEKVRRIAEMEEAQLAAEGKYINRQEEAEQKTKKLKKLWKKYQEVNAEVDDMYKEFQREKEDLLESIRMLQDQMQLKDMVIEAFTPTEEVQKVMKRAHWDYEREVWVLERLSDMGRREMPVSKRPVSASGQKRPVSDFAKLANAMGDMNPRFRSENILNLELDMPERTTYDYVGPGVDPRVQAAINAAFADDGELLFVGNSPSATPMYNGEAVQAVDASASMGSGSRPGSARRRPDSARRSSSKPA</sequence>
<dbReference type="PRINTS" id="PR00380">
    <property type="entry name" value="KINESINHEAVY"/>
</dbReference>
<dbReference type="GO" id="GO:0005874">
    <property type="term" value="C:microtubule"/>
    <property type="evidence" value="ECO:0007669"/>
    <property type="project" value="UniProtKB-KW"/>
</dbReference>
<evidence type="ECO:0000256" key="1">
    <source>
        <dbReference type="ARBA" id="ARBA00004245"/>
    </source>
</evidence>
<keyword evidence="3 10" id="KW-0493">Microtubule</keyword>
<dbReference type="SUPFAM" id="SSF52540">
    <property type="entry name" value="P-loop containing nucleoside triphosphate hydrolases"/>
    <property type="match status" value="1"/>
</dbReference>
<evidence type="ECO:0000256" key="11">
    <source>
        <dbReference type="SAM" id="Coils"/>
    </source>
</evidence>
<evidence type="ECO:0000256" key="4">
    <source>
        <dbReference type="ARBA" id="ARBA00022741"/>
    </source>
</evidence>
<feature type="domain" description="Kinesin motor" evidence="13">
    <location>
        <begin position="9"/>
        <end position="340"/>
    </location>
</feature>
<dbReference type="PROSITE" id="PS50067">
    <property type="entry name" value="KINESIN_MOTOR_2"/>
    <property type="match status" value="1"/>
</dbReference>
<dbReference type="InterPro" id="IPR036961">
    <property type="entry name" value="Kinesin_motor_dom_sf"/>
</dbReference>
<keyword evidence="5 9" id="KW-0067">ATP-binding</keyword>
<evidence type="ECO:0000256" key="8">
    <source>
        <dbReference type="ARBA" id="ARBA00023212"/>
    </source>
</evidence>
<comment type="similarity">
    <text evidence="9 10">Belongs to the TRAFAC class myosin-kinesin ATPase superfamily. Kinesin family.</text>
</comment>
<feature type="binding site" evidence="9">
    <location>
        <begin position="96"/>
        <end position="103"/>
    </location>
    <ligand>
        <name>ATP</name>
        <dbReference type="ChEBI" id="CHEBI:30616"/>
    </ligand>
</feature>
<accession>F6MHJ0</accession>
<evidence type="ECO:0000259" key="13">
    <source>
        <dbReference type="PROSITE" id="PS50067"/>
    </source>
</evidence>
<keyword evidence="2" id="KW-0963">Cytoplasm</keyword>
<dbReference type="InterPro" id="IPR019821">
    <property type="entry name" value="Kinesin_motor_CS"/>
</dbReference>
<keyword evidence="4 9" id="KW-0547">Nucleotide-binding</keyword>
<proteinExistence type="evidence at transcript level"/>
<feature type="compositionally biased region" description="Basic and acidic residues" evidence="12">
    <location>
        <begin position="471"/>
        <end position="481"/>
    </location>
</feature>
<dbReference type="GO" id="GO:0005524">
    <property type="term" value="F:ATP binding"/>
    <property type="evidence" value="ECO:0007669"/>
    <property type="project" value="UniProtKB-UniRule"/>
</dbReference>